<dbReference type="PIRSF" id="PIRSF004761">
    <property type="entry name" value="Hydrgn_mat_HypA"/>
    <property type="match status" value="1"/>
</dbReference>
<dbReference type="GO" id="GO:0051604">
    <property type="term" value="P:protein maturation"/>
    <property type="evidence" value="ECO:0007669"/>
    <property type="project" value="InterPro"/>
</dbReference>
<sequence length="111" mass="12033">MQGIVHTILASAQQAGAVRVTNVQLELGVSGHFTEEAVRQYFQILTEHTAIEGATLTLSWLPAAYQCLSCQRRFESTSSAATCPQCGDVALEISHQDECSIRAIDVVLPDQ</sequence>
<evidence type="ECO:0000313" key="4">
    <source>
        <dbReference type="EMBL" id="GCE21164.1"/>
    </source>
</evidence>
<keyword evidence="2" id="KW-0479">Metal-binding</keyword>
<comment type="caution">
    <text evidence="4">The sequence shown here is derived from an EMBL/GenBank/DDBJ whole genome shotgun (WGS) entry which is preliminary data.</text>
</comment>
<evidence type="ECO:0000256" key="2">
    <source>
        <dbReference type="ARBA" id="ARBA00022723"/>
    </source>
</evidence>
<evidence type="ECO:0008006" key="6">
    <source>
        <dbReference type="Google" id="ProtNLM"/>
    </source>
</evidence>
<evidence type="ECO:0000256" key="3">
    <source>
        <dbReference type="ARBA" id="ARBA00022833"/>
    </source>
</evidence>
<dbReference type="GO" id="GO:0008270">
    <property type="term" value="F:zinc ion binding"/>
    <property type="evidence" value="ECO:0007669"/>
    <property type="project" value="TreeGrafter"/>
</dbReference>
<accession>A0A402AQ43</accession>
<dbReference type="Pfam" id="PF01155">
    <property type="entry name" value="HypA"/>
    <property type="match status" value="1"/>
</dbReference>
<evidence type="ECO:0000256" key="1">
    <source>
        <dbReference type="ARBA" id="ARBA00022596"/>
    </source>
</evidence>
<dbReference type="AlphaFoldDB" id="A0A402AQ43"/>
<dbReference type="Gene3D" id="3.30.2320.80">
    <property type="match status" value="1"/>
</dbReference>
<keyword evidence="3" id="KW-0862">Zinc</keyword>
<dbReference type="EMBL" id="BIFS01000001">
    <property type="protein sequence ID" value="GCE21164.1"/>
    <property type="molecule type" value="Genomic_DNA"/>
</dbReference>
<gene>
    <name evidence="4" type="ORF">KDK_49640</name>
</gene>
<dbReference type="InterPro" id="IPR000688">
    <property type="entry name" value="HypA/HybF"/>
</dbReference>
<organism evidence="4 5">
    <name type="scientific">Dictyobacter kobayashii</name>
    <dbReference type="NCBI Taxonomy" id="2014872"/>
    <lineage>
        <taxon>Bacteria</taxon>
        <taxon>Bacillati</taxon>
        <taxon>Chloroflexota</taxon>
        <taxon>Ktedonobacteria</taxon>
        <taxon>Ktedonobacterales</taxon>
        <taxon>Dictyobacteraceae</taxon>
        <taxon>Dictyobacter</taxon>
    </lineage>
</organism>
<proteinExistence type="predicted"/>
<evidence type="ECO:0000313" key="5">
    <source>
        <dbReference type="Proteomes" id="UP000287188"/>
    </source>
</evidence>
<dbReference type="PANTHER" id="PTHR34535:SF3">
    <property type="entry name" value="HYDROGENASE MATURATION FACTOR HYPA"/>
    <property type="match status" value="1"/>
</dbReference>
<dbReference type="Proteomes" id="UP000287188">
    <property type="component" value="Unassembled WGS sequence"/>
</dbReference>
<name>A0A402AQ43_9CHLR</name>
<dbReference type="PANTHER" id="PTHR34535">
    <property type="entry name" value="HYDROGENASE MATURATION FACTOR HYPA"/>
    <property type="match status" value="1"/>
</dbReference>
<dbReference type="GO" id="GO:0016151">
    <property type="term" value="F:nickel cation binding"/>
    <property type="evidence" value="ECO:0007669"/>
    <property type="project" value="InterPro"/>
</dbReference>
<reference evidence="5" key="1">
    <citation type="submission" date="2018-12" db="EMBL/GenBank/DDBJ databases">
        <title>Tengunoibacter tsumagoiensis gen. nov., sp. nov., Dictyobacter kobayashii sp. nov., D. alpinus sp. nov., and D. joshuensis sp. nov. and description of Dictyobacteraceae fam. nov. within the order Ktedonobacterales isolated from Tengu-no-mugimeshi.</title>
        <authorList>
            <person name="Wang C.M."/>
            <person name="Zheng Y."/>
            <person name="Sakai Y."/>
            <person name="Toyoda A."/>
            <person name="Minakuchi Y."/>
            <person name="Abe K."/>
            <person name="Yokota A."/>
            <person name="Yabe S."/>
        </authorList>
    </citation>
    <scope>NUCLEOTIDE SEQUENCE [LARGE SCALE GENOMIC DNA]</scope>
    <source>
        <strain evidence="5">Uno11</strain>
    </source>
</reference>
<protein>
    <recommendedName>
        <fullName evidence="6">Hydrogenase maturation factor HypA</fullName>
    </recommendedName>
</protein>
<keyword evidence="1" id="KW-0533">Nickel</keyword>
<keyword evidence="5" id="KW-1185">Reference proteome</keyword>